<organism evidence="4 5">
    <name type="scientific">Nocardiopsis exhalans</name>
    <dbReference type="NCBI Taxonomy" id="163604"/>
    <lineage>
        <taxon>Bacteria</taxon>
        <taxon>Bacillati</taxon>
        <taxon>Actinomycetota</taxon>
        <taxon>Actinomycetes</taxon>
        <taxon>Streptosporangiales</taxon>
        <taxon>Nocardiopsidaceae</taxon>
        <taxon>Nocardiopsis</taxon>
    </lineage>
</organism>
<comment type="similarity">
    <text evidence="1">Belongs to the peptidase M16 family.</text>
</comment>
<reference evidence="4" key="1">
    <citation type="submission" date="2022-06" db="EMBL/GenBank/DDBJ databases">
        <authorList>
            <person name="Ping M."/>
        </authorList>
    </citation>
    <scope>NUCLEOTIDE SEQUENCE</scope>
    <source>
        <strain evidence="4">JCM11759T</strain>
    </source>
</reference>
<dbReference type="InterPro" id="IPR007863">
    <property type="entry name" value="Peptidase_M16_C"/>
</dbReference>
<proteinExistence type="inferred from homology"/>
<dbReference type="InterPro" id="IPR050361">
    <property type="entry name" value="MPP/UQCRC_Complex"/>
</dbReference>
<evidence type="ECO:0000313" key="5">
    <source>
        <dbReference type="Proteomes" id="UP001055940"/>
    </source>
</evidence>
<evidence type="ECO:0000313" key="4">
    <source>
        <dbReference type="EMBL" id="USY19068.1"/>
    </source>
</evidence>
<dbReference type="RefSeq" id="WP_254418350.1">
    <property type="nucleotide sequence ID" value="NZ_BAAAJB010000055.1"/>
</dbReference>
<dbReference type="InterPro" id="IPR011249">
    <property type="entry name" value="Metalloenz_LuxS/M16"/>
</dbReference>
<dbReference type="Gene3D" id="3.30.830.10">
    <property type="entry name" value="Metalloenzyme, LuxS/M16 peptidase-like"/>
    <property type="match status" value="2"/>
</dbReference>
<evidence type="ECO:0000256" key="1">
    <source>
        <dbReference type="ARBA" id="ARBA00007261"/>
    </source>
</evidence>
<dbReference type="InterPro" id="IPR011765">
    <property type="entry name" value="Pept_M16_N"/>
</dbReference>
<dbReference type="SUPFAM" id="SSF63411">
    <property type="entry name" value="LuxS/MPP-like metallohydrolase"/>
    <property type="match status" value="2"/>
</dbReference>
<evidence type="ECO:0000259" key="2">
    <source>
        <dbReference type="Pfam" id="PF00675"/>
    </source>
</evidence>
<keyword evidence="5" id="KW-1185">Reference proteome</keyword>
<dbReference type="PANTHER" id="PTHR11851:SF49">
    <property type="entry name" value="MITOCHONDRIAL-PROCESSING PEPTIDASE SUBUNIT ALPHA"/>
    <property type="match status" value="1"/>
</dbReference>
<accession>A0ABY5D6G9</accession>
<evidence type="ECO:0000259" key="3">
    <source>
        <dbReference type="Pfam" id="PF05193"/>
    </source>
</evidence>
<dbReference type="PANTHER" id="PTHR11851">
    <property type="entry name" value="METALLOPROTEASE"/>
    <property type="match status" value="1"/>
</dbReference>
<feature type="domain" description="Peptidase M16 C-terminal" evidence="3">
    <location>
        <begin position="175"/>
        <end position="355"/>
    </location>
</feature>
<sequence length="424" mass="45566">MPDLDPLAVGLYRETLDNGVRLVVLPVPRPAPVAVTVAVRAGSRDEPADANGLAHLVEHLMFARAGSAAGHVGRIEALGGSVNAVTHPDLTEYSSLCPPEVFEHVLDLEGRRMCFPEISEEALRREMPVVRAEIADTMARSHGGFPWALLPAALEGYDTVPPHGNPAHLERLGLEHADRFHRTYYTAPRVTVTVVGEVAAPAVADQVKRVFGALPTKPLGGPPVCGPSARRTPERGHFVEQRSRGVNTPEFAVVVPLPTRDPDSHAPYSVVAALLSGRATRTWREHLPTLSAVSASCGYNGRFPAGPGTDLLVVRARSSSVDAARQMPELLRGELLGLAEQGPRPEELRRCVAALTLRHFRERDDVRAAAEALARAEALWRAADSHLARPGNLAAVTGDRVREAARDLMERPHGTVLLHGGEAA</sequence>
<gene>
    <name evidence="4" type="ORF">NE857_27965</name>
</gene>
<dbReference type="Pfam" id="PF00675">
    <property type="entry name" value="Peptidase_M16"/>
    <property type="match status" value="1"/>
</dbReference>
<dbReference type="EMBL" id="CP099837">
    <property type="protein sequence ID" value="USY19068.1"/>
    <property type="molecule type" value="Genomic_DNA"/>
</dbReference>
<dbReference type="Pfam" id="PF05193">
    <property type="entry name" value="Peptidase_M16_C"/>
    <property type="match status" value="1"/>
</dbReference>
<feature type="domain" description="Peptidase M16 N-terminal" evidence="2">
    <location>
        <begin position="33"/>
        <end position="138"/>
    </location>
</feature>
<name>A0ABY5D6G9_9ACTN</name>
<dbReference type="Proteomes" id="UP001055940">
    <property type="component" value="Chromosome"/>
</dbReference>
<protein>
    <submittedName>
        <fullName evidence="4">Insulinase family protein</fullName>
    </submittedName>
</protein>